<sequence length="179" mass="18375">MTKEQKKIFAVVSIALFAAFTAVGAQIAIPIGPVPIVLTNLFVLLAGLVLGPYLGAASIALYILAGAIGLPVFSGAKGGLAHIAGPTGGYIIGFLLAAFIAGLITGKERNTVRMIIAVIAASLVIYLIGVPWLKFSLGKNWGWALGAGMIPFLIGDAIKATASVLITIGIRPLLKAQNI</sequence>
<evidence type="ECO:0000256" key="3">
    <source>
        <dbReference type="SAM" id="Phobius"/>
    </source>
</evidence>
<dbReference type="EMBL" id="JBCHKQ010000002">
    <property type="protein sequence ID" value="MEM5948034.1"/>
    <property type="molecule type" value="Genomic_DNA"/>
</dbReference>
<evidence type="ECO:0000313" key="5">
    <source>
        <dbReference type="Proteomes" id="UP001466331"/>
    </source>
</evidence>
<feature type="transmembrane region" description="Helical" evidence="3">
    <location>
        <begin position="112"/>
        <end position="133"/>
    </location>
</feature>
<dbReference type="Gene3D" id="1.10.1760.20">
    <property type="match status" value="1"/>
</dbReference>
<feature type="transmembrane region" description="Helical" evidence="3">
    <location>
        <begin position="88"/>
        <end position="105"/>
    </location>
</feature>
<proteinExistence type="inferred from homology"/>
<feature type="transmembrane region" description="Helical" evidence="3">
    <location>
        <begin position="34"/>
        <end position="54"/>
    </location>
</feature>
<dbReference type="PANTHER" id="PTHR34295">
    <property type="entry name" value="BIOTIN TRANSPORTER BIOY"/>
    <property type="match status" value="1"/>
</dbReference>
<accession>A0ABU9UBJ1</accession>
<comment type="caution">
    <text evidence="4">The sequence shown here is derived from an EMBL/GenBank/DDBJ whole genome shotgun (WGS) entry which is preliminary data.</text>
</comment>
<keyword evidence="2 3" id="KW-0472">Membrane</keyword>
<dbReference type="PIRSF" id="PIRSF016661">
    <property type="entry name" value="BioY"/>
    <property type="match status" value="1"/>
</dbReference>
<dbReference type="Proteomes" id="UP001466331">
    <property type="component" value="Unassembled WGS sequence"/>
</dbReference>
<keyword evidence="2" id="KW-0813">Transport</keyword>
<keyword evidence="5" id="KW-1185">Reference proteome</keyword>
<keyword evidence="3" id="KW-1133">Transmembrane helix</keyword>
<keyword evidence="2" id="KW-1003">Cell membrane</keyword>
<reference evidence="4 5" key="1">
    <citation type="submission" date="2024-03" db="EMBL/GenBank/DDBJ databases">
        <title>Ignisphaera cupida sp. nov., a hyperthermophilic hydrolytic archaeon from a hot spring of Kamchatka, and proposal of Ignisphaeraceae fam. nov.</title>
        <authorList>
            <person name="Podosokorskaya O.A."/>
            <person name="Elcheninov A.G."/>
            <person name="Maltseva A.I."/>
            <person name="Zayulina K.S."/>
            <person name="Novikov A."/>
            <person name="Merkel A.Y."/>
        </authorList>
    </citation>
    <scope>NUCLEOTIDE SEQUENCE [LARGE SCALE GENOMIC DNA]</scope>
    <source>
        <strain evidence="4 5">38H-sp</strain>
    </source>
</reference>
<protein>
    <recommendedName>
        <fullName evidence="2">Biotin transporter</fullName>
    </recommendedName>
</protein>
<comment type="subcellular location">
    <subcellularLocation>
        <location evidence="2">Cell membrane</location>
        <topology evidence="2">Multi-pass membrane protein</topology>
    </subcellularLocation>
</comment>
<evidence type="ECO:0000313" key="4">
    <source>
        <dbReference type="EMBL" id="MEM5948034.1"/>
    </source>
</evidence>
<gene>
    <name evidence="4" type="ORF">WKV44_05720</name>
</gene>
<evidence type="ECO:0000256" key="2">
    <source>
        <dbReference type="PIRNR" id="PIRNR016661"/>
    </source>
</evidence>
<dbReference type="Pfam" id="PF02632">
    <property type="entry name" value="BioY"/>
    <property type="match status" value="1"/>
</dbReference>
<feature type="transmembrane region" description="Helical" evidence="3">
    <location>
        <begin position="145"/>
        <end position="170"/>
    </location>
</feature>
<dbReference type="RefSeq" id="WP_420069480.1">
    <property type="nucleotide sequence ID" value="NZ_JBCHKQ010000002.1"/>
</dbReference>
<feature type="transmembrane region" description="Helical" evidence="3">
    <location>
        <begin position="59"/>
        <end position="76"/>
    </location>
</feature>
<dbReference type="InterPro" id="IPR003784">
    <property type="entry name" value="BioY"/>
</dbReference>
<evidence type="ECO:0000256" key="1">
    <source>
        <dbReference type="ARBA" id="ARBA00010692"/>
    </source>
</evidence>
<name>A0ABU9UBJ1_9SPIR</name>
<dbReference type="PANTHER" id="PTHR34295:SF1">
    <property type="entry name" value="BIOTIN TRANSPORTER BIOY"/>
    <property type="match status" value="1"/>
</dbReference>
<keyword evidence="3" id="KW-0812">Transmembrane</keyword>
<organism evidence="4 5">
    <name type="scientific">Rarispira pelagica</name>
    <dbReference type="NCBI Taxonomy" id="3141764"/>
    <lineage>
        <taxon>Bacteria</taxon>
        <taxon>Pseudomonadati</taxon>
        <taxon>Spirochaetota</taxon>
        <taxon>Spirochaetia</taxon>
        <taxon>Winmispirales</taxon>
        <taxon>Winmispiraceae</taxon>
        <taxon>Rarispira</taxon>
    </lineage>
</organism>
<comment type="similarity">
    <text evidence="1 2">Belongs to the BioY family.</text>
</comment>